<dbReference type="UniPathway" id="UPA00135">
    <property type="reaction ID" value="UER00196"/>
</dbReference>
<keyword evidence="10" id="KW-0718">Serine biosynthesis</keyword>
<evidence type="ECO:0000259" key="11">
    <source>
        <dbReference type="PROSITE" id="PS51671"/>
    </source>
</evidence>
<dbReference type="Gene3D" id="3.30.70.260">
    <property type="match status" value="1"/>
</dbReference>
<evidence type="ECO:0000313" key="13">
    <source>
        <dbReference type="Proteomes" id="UP000293637"/>
    </source>
</evidence>
<evidence type="ECO:0000256" key="1">
    <source>
        <dbReference type="ARBA" id="ARBA00003800"/>
    </source>
</evidence>
<dbReference type="Pfam" id="PF02826">
    <property type="entry name" value="2-Hacid_dh_C"/>
    <property type="match status" value="1"/>
</dbReference>
<dbReference type="CDD" id="cd04902">
    <property type="entry name" value="ACT_3PGDH-xct"/>
    <property type="match status" value="1"/>
</dbReference>
<dbReference type="Gene3D" id="3.40.50.720">
    <property type="entry name" value="NAD(P)-binding Rossmann-like Domain"/>
    <property type="match status" value="2"/>
</dbReference>
<evidence type="ECO:0000256" key="10">
    <source>
        <dbReference type="RuleBase" id="RU363003"/>
    </source>
</evidence>
<comment type="catalytic activity">
    <reaction evidence="8 10">
        <text>(2R)-3-phosphoglycerate + NAD(+) = 3-phosphooxypyruvate + NADH + H(+)</text>
        <dbReference type="Rhea" id="RHEA:12641"/>
        <dbReference type="ChEBI" id="CHEBI:15378"/>
        <dbReference type="ChEBI" id="CHEBI:18110"/>
        <dbReference type="ChEBI" id="CHEBI:57540"/>
        <dbReference type="ChEBI" id="CHEBI:57945"/>
        <dbReference type="ChEBI" id="CHEBI:58272"/>
        <dbReference type="EC" id="1.1.1.95"/>
    </reaction>
</comment>
<comment type="caution">
    <text evidence="12">The sequence shown here is derived from an EMBL/GenBank/DDBJ whole genome shotgun (WGS) entry which is preliminary data.</text>
</comment>
<keyword evidence="5 10" id="KW-0560">Oxidoreductase</keyword>
<protein>
    <recommendedName>
        <fullName evidence="4 10">D-3-phosphoglycerate dehydrogenase</fullName>
        <ecNumber evidence="10">1.1.1.95</ecNumber>
    </recommendedName>
</protein>
<dbReference type="GO" id="GO:0008720">
    <property type="term" value="F:D-lactate dehydrogenase (NAD+) activity"/>
    <property type="evidence" value="ECO:0007669"/>
    <property type="project" value="UniProtKB-EC"/>
</dbReference>
<keyword evidence="10" id="KW-0028">Amino-acid biosynthesis</keyword>
<evidence type="ECO:0000313" key="12">
    <source>
        <dbReference type="EMBL" id="TBW71681.1"/>
    </source>
</evidence>
<dbReference type="Proteomes" id="UP000293637">
    <property type="component" value="Unassembled WGS sequence"/>
</dbReference>
<dbReference type="PROSITE" id="PS00065">
    <property type="entry name" value="D_2_HYDROXYACID_DH_1"/>
    <property type="match status" value="1"/>
</dbReference>
<evidence type="ECO:0000256" key="7">
    <source>
        <dbReference type="ARBA" id="ARBA00048126"/>
    </source>
</evidence>
<dbReference type="GO" id="GO:0004617">
    <property type="term" value="F:phosphoglycerate dehydrogenase activity"/>
    <property type="evidence" value="ECO:0007669"/>
    <property type="project" value="UniProtKB-UniRule"/>
</dbReference>
<dbReference type="CDD" id="cd12173">
    <property type="entry name" value="PGDH_4"/>
    <property type="match status" value="1"/>
</dbReference>
<dbReference type="NCBIfam" id="TIGR01327">
    <property type="entry name" value="PGDH"/>
    <property type="match status" value="1"/>
</dbReference>
<dbReference type="Gene3D" id="3.30.1330.90">
    <property type="entry name" value="D-3-phosphoglycerate dehydrogenase, domain 3"/>
    <property type="match status" value="1"/>
</dbReference>
<evidence type="ECO:0000256" key="4">
    <source>
        <dbReference type="ARBA" id="ARBA00021582"/>
    </source>
</evidence>
<comment type="similarity">
    <text evidence="3 10">Belongs to the D-isomer specific 2-hydroxyacid dehydrogenase family.</text>
</comment>
<dbReference type="EMBL" id="SCHB01000006">
    <property type="protein sequence ID" value="TBW71681.1"/>
    <property type="molecule type" value="Genomic_DNA"/>
</dbReference>
<dbReference type="PANTHER" id="PTHR42938">
    <property type="entry name" value="FORMATE DEHYDROGENASE 1"/>
    <property type="match status" value="1"/>
</dbReference>
<dbReference type="AlphaFoldDB" id="A0A4Q9W928"/>
<dbReference type="InterPro" id="IPR002912">
    <property type="entry name" value="ACT_dom"/>
</dbReference>
<dbReference type="GO" id="GO:0006564">
    <property type="term" value="P:L-serine biosynthetic process"/>
    <property type="evidence" value="ECO:0007669"/>
    <property type="project" value="UniProtKB-UniRule"/>
</dbReference>
<evidence type="ECO:0000256" key="9">
    <source>
        <dbReference type="ARBA" id="ARBA00049040"/>
    </source>
</evidence>
<proteinExistence type="inferred from homology"/>
<dbReference type="InterPro" id="IPR006139">
    <property type="entry name" value="D-isomer_2_OHA_DH_cat_dom"/>
</dbReference>
<organism evidence="12 13">
    <name type="scientific">Staphylococcus lugdunensis</name>
    <dbReference type="NCBI Taxonomy" id="28035"/>
    <lineage>
        <taxon>Bacteria</taxon>
        <taxon>Bacillati</taxon>
        <taxon>Bacillota</taxon>
        <taxon>Bacilli</taxon>
        <taxon>Bacillales</taxon>
        <taxon>Staphylococcaceae</taxon>
        <taxon>Staphylococcus</taxon>
    </lineage>
</organism>
<dbReference type="InterPro" id="IPR045865">
    <property type="entry name" value="ACT-like_dom_sf"/>
</dbReference>
<dbReference type="Pfam" id="PF00389">
    <property type="entry name" value="2-Hacid_dh"/>
    <property type="match status" value="1"/>
</dbReference>
<accession>A0A4Q9W928</accession>
<feature type="domain" description="ACT" evidence="11">
    <location>
        <begin position="458"/>
        <end position="530"/>
    </location>
</feature>
<comment type="catalytic activity">
    <reaction evidence="7">
        <text>(R)-2-hydroxyglutarate + NAD(+) = 2-oxoglutarate + NADH + H(+)</text>
        <dbReference type="Rhea" id="RHEA:49612"/>
        <dbReference type="ChEBI" id="CHEBI:15378"/>
        <dbReference type="ChEBI" id="CHEBI:15801"/>
        <dbReference type="ChEBI" id="CHEBI:16810"/>
        <dbReference type="ChEBI" id="CHEBI:57540"/>
        <dbReference type="ChEBI" id="CHEBI:57945"/>
        <dbReference type="EC" id="1.1.1.399"/>
    </reaction>
</comment>
<evidence type="ECO:0000256" key="8">
    <source>
        <dbReference type="ARBA" id="ARBA00048731"/>
    </source>
</evidence>
<dbReference type="Pfam" id="PF01842">
    <property type="entry name" value="ACT"/>
    <property type="match status" value="1"/>
</dbReference>
<comment type="catalytic activity">
    <reaction evidence="9">
        <text>(R)-lactate + NAD(+) = pyruvate + NADH + H(+)</text>
        <dbReference type="Rhea" id="RHEA:16369"/>
        <dbReference type="ChEBI" id="CHEBI:15361"/>
        <dbReference type="ChEBI" id="CHEBI:15378"/>
        <dbReference type="ChEBI" id="CHEBI:16004"/>
        <dbReference type="ChEBI" id="CHEBI:57540"/>
        <dbReference type="ChEBI" id="CHEBI:57945"/>
        <dbReference type="EC" id="1.1.1.28"/>
    </reaction>
</comment>
<dbReference type="InterPro" id="IPR006236">
    <property type="entry name" value="PGDH"/>
</dbReference>
<dbReference type="GO" id="GO:0051287">
    <property type="term" value="F:NAD binding"/>
    <property type="evidence" value="ECO:0007669"/>
    <property type="project" value="UniProtKB-UniRule"/>
</dbReference>
<comment type="pathway">
    <text evidence="2 10">Amino-acid biosynthesis; L-serine biosynthesis; L-serine from 3-phospho-D-glycerate: step 1/3.</text>
</comment>
<dbReference type="InterPro" id="IPR045626">
    <property type="entry name" value="PGDH_ASB_dom"/>
</dbReference>
<reference evidence="12 13" key="1">
    <citation type="journal article" date="2019" name="Sci. Transl. Med.">
        <title>Quorum sensing between bacterial species on the skin protects against epidermal injury in atopic dermatitis.</title>
        <authorList>
            <person name="Williams M.R."/>
        </authorList>
    </citation>
    <scope>NUCLEOTIDE SEQUENCE [LARGE SCALE GENOMIC DNA]</scope>
    <source>
        <strain evidence="12 13">E7</strain>
    </source>
</reference>
<dbReference type="InterPro" id="IPR029752">
    <property type="entry name" value="D-isomer_DH_CS1"/>
</dbReference>
<evidence type="ECO:0000256" key="2">
    <source>
        <dbReference type="ARBA" id="ARBA00005216"/>
    </source>
</evidence>
<dbReference type="SUPFAM" id="SSF51735">
    <property type="entry name" value="NAD(P)-binding Rossmann-fold domains"/>
    <property type="match status" value="1"/>
</dbReference>
<dbReference type="InterPro" id="IPR029009">
    <property type="entry name" value="ASB_dom_sf"/>
</dbReference>
<dbReference type="SUPFAM" id="SSF52283">
    <property type="entry name" value="Formate/glycerate dehydrogenase catalytic domain-like"/>
    <property type="match status" value="1"/>
</dbReference>
<sequence length="539" mass="58737">MKHKILVADPISKEGLTALINNPNFQLDIQTNLSENELCEMIDSYEALIVRSQTQVTAKVLESASHLKVVARAGVGVDNIDINAATLNGIIVINAPDGNTISATEHSVAMLLAMARNIPNAHASLQQGAWNRKAFRGVELYQKTLGVIGTGRIGLGVIKRLQSFGMTVLAYDPFLTKEKAKELNIVIASLDEIAKKADFLTVHTPLTEKTKGMIGKDFFNKAKSTLQVINVARGGIIDEAALFEAIDKKQIAKAAIDVFEEEPPTNSPLISHDDIIVTPHLGASTIEAQTKVAISVSEELVDYFEQGLIKHAINAPTLDFSNISNTAREFIKVSEIAAELAVQLFDHAPEDIKITVSGEIVEPHADLILRSSITQLLKPHFGHRANLINGLALLKEQEINYQVETRTSAGSAFKNYVEILLQHQSYSLTIGATVIEGFGPRIIRINDFSVDFQPNAYQLITYHNDVPGIVGRTGALLGQEQINIASMSLGRNTEGGQAMMIIAVDQPITDKVIQHLKQTQQFTKIHGTILSIPNTESKA</sequence>
<dbReference type="SUPFAM" id="SSF55021">
    <property type="entry name" value="ACT-like"/>
    <property type="match status" value="1"/>
</dbReference>
<dbReference type="GeneID" id="58089502"/>
<dbReference type="SUPFAM" id="SSF143548">
    <property type="entry name" value="Serine metabolism enzymes domain"/>
    <property type="match status" value="1"/>
</dbReference>
<evidence type="ECO:0000256" key="5">
    <source>
        <dbReference type="ARBA" id="ARBA00023002"/>
    </source>
</evidence>
<evidence type="ECO:0000256" key="3">
    <source>
        <dbReference type="ARBA" id="ARBA00005854"/>
    </source>
</evidence>
<dbReference type="EC" id="1.1.1.95" evidence="10"/>
<dbReference type="PANTHER" id="PTHR42938:SF47">
    <property type="entry name" value="HYDROXYPYRUVATE REDUCTASE"/>
    <property type="match status" value="1"/>
</dbReference>
<dbReference type="InterPro" id="IPR006140">
    <property type="entry name" value="D-isomer_DH_NAD-bd"/>
</dbReference>
<keyword evidence="6 10" id="KW-0520">NAD</keyword>
<evidence type="ECO:0000256" key="6">
    <source>
        <dbReference type="ARBA" id="ARBA00023027"/>
    </source>
</evidence>
<dbReference type="RefSeq" id="WP_002492639.1">
    <property type="nucleotide sequence ID" value="NZ_AP021848.1"/>
</dbReference>
<gene>
    <name evidence="12" type="ORF">EQ812_09380</name>
</gene>
<dbReference type="FunFam" id="3.30.70.260:FF:000008">
    <property type="entry name" value="D-3-phosphoglycerate dehydrogenase, chloroplastic"/>
    <property type="match status" value="1"/>
</dbReference>
<dbReference type="InterPro" id="IPR036291">
    <property type="entry name" value="NAD(P)-bd_dom_sf"/>
</dbReference>
<name>A0A4Q9W928_STALU</name>
<dbReference type="PROSITE" id="PS51671">
    <property type="entry name" value="ACT"/>
    <property type="match status" value="1"/>
</dbReference>
<dbReference type="Pfam" id="PF19304">
    <property type="entry name" value="PGDH_inter"/>
    <property type="match status" value="1"/>
</dbReference>
<comment type="function">
    <text evidence="1">Catalyzes the reversible oxidation of 3-phospho-D-glycerate to 3-phosphonooxypyruvate, the first step of the phosphorylated L-serine biosynthesis pathway. Also catalyzes the reversible oxidation of 2-hydroxyglutarate to 2-oxoglutarate.</text>
</comment>
<dbReference type="FunFam" id="3.40.50.720:FF:000021">
    <property type="entry name" value="D-3-phosphoglycerate dehydrogenase"/>
    <property type="match status" value="1"/>
</dbReference>